<dbReference type="GO" id="GO:0005615">
    <property type="term" value="C:extracellular space"/>
    <property type="evidence" value="ECO:0007669"/>
    <property type="project" value="TreeGrafter"/>
</dbReference>
<dbReference type="Pfam" id="PF00086">
    <property type="entry name" value="Thyroglobulin_1"/>
    <property type="match status" value="1"/>
</dbReference>
<dbReference type="Gene3D" id="3.30.60.30">
    <property type="match status" value="1"/>
</dbReference>
<evidence type="ECO:0000256" key="5">
    <source>
        <dbReference type="ARBA" id="ARBA00023157"/>
    </source>
</evidence>
<dbReference type="SUPFAM" id="SSF57610">
    <property type="entry name" value="Thyroglobulin type-1 domain"/>
    <property type="match status" value="1"/>
</dbReference>
<evidence type="ECO:0008006" key="15">
    <source>
        <dbReference type="Google" id="ProtNLM"/>
    </source>
</evidence>
<dbReference type="InterPro" id="IPR036058">
    <property type="entry name" value="Kazal_dom_sf"/>
</dbReference>
<feature type="disulfide bond" evidence="8">
    <location>
        <begin position="370"/>
        <end position="390"/>
    </location>
</feature>
<keyword evidence="5 8" id="KW-1015">Disulfide bond</keyword>
<name>A0A6H5IRF3_9HYME</name>
<dbReference type="GO" id="GO:0005518">
    <property type="term" value="F:collagen binding"/>
    <property type="evidence" value="ECO:0007669"/>
    <property type="project" value="TreeGrafter"/>
</dbReference>
<evidence type="ECO:0000313" key="14">
    <source>
        <dbReference type="Proteomes" id="UP000479190"/>
    </source>
</evidence>
<dbReference type="GO" id="GO:0050840">
    <property type="term" value="F:extracellular matrix binding"/>
    <property type="evidence" value="ECO:0007669"/>
    <property type="project" value="TreeGrafter"/>
</dbReference>
<dbReference type="InterPro" id="IPR011992">
    <property type="entry name" value="EF-hand-dom_pair"/>
</dbReference>
<evidence type="ECO:0000256" key="4">
    <source>
        <dbReference type="ARBA" id="ARBA00022974"/>
    </source>
</evidence>
<evidence type="ECO:0000256" key="9">
    <source>
        <dbReference type="SAM" id="MobiDB-lite"/>
    </source>
</evidence>
<dbReference type="Pfam" id="PF10591">
    <property type="entry name" value="SPARC_Ca_bdg"/>
    <property type="match status" value="1"/>
</dbReference>
<accession>A0A6H5IRF3</accession>
<dbReference type="SUPFAM" id="SSF47473">
    <property type="entry name" value="EF-hand"/>
    <property type="match status" value="1"/>
</dbReference>
<evidence type="ECO:0000256" key="10">
    <source>
        <dbReference type="SAM" id="SignalP"/>
    </source>
</evidence>
<evidence type="ECO:0000256" key="2">
    <source>
        <dbReference type="ARBA" id="ARBA00022525"/>
    </source>
</evidence>
<keyword evidence="3 10" id="KW-0732">Signal</keyword>
<dbReference type="SMART" id="SM00211">
    <property type="entry name" value="TY"/>
    <property type="match status" value="1"/>
</dbReference>
<dbReference type="EMBL" id="CADCXV010000895">
    <property type="protein sequence ID" value="CAB0038187.1"/>
    <property type="molecule type" value="Genomic_DNA"/>
</dbReference>
<dbReference type="GO" id="GO:0005509">
    <property type="term" value="F:calcium ion binding"/>
    <property type="evidence" value="ECO:0007669"/>
    <property type="project" value="InterPro"/>
</dbReference>
<dbReference type="Pfam" id="PF07648">
    <property type="entry name" value="Kazal_2"/>
    <property type="match status" value="1"/>
</dbReference>
<evidence type="ECO:0000256" key="7">
    <source>
        <dbReference type="ARBA" id="ARBA00023207"/>
    </source>
</evidence>
<gene>
    <name evidence="13" type="ORF">TBRA_LOCUS9978</name>
</gene>
<evidence type="ECO:0000256" key="1">
    <source>
        <dbReference type="ARBA" id="ARBA00004613"/>
    </source>
</evidence>
<protein>
    <recommendedName>
        <fullName evidence="15">Kazal-like domain-containing protein</fullName>
    </recommendedName>
</protein>
<keyword evidence="4" id="KW-0654">Proteoglycan</keyword>
<dbReference type="SUPFAM" id="SSF100895">
    <property type="entry name" value="Kazal-type serine protease inhibitors"/>
    <property type="match status" value="1"/>
</dbReference>
<dbReference type="InterPro" id="IPR002350">
    <property type="entry name" value="Kazal_dom"/>
</dbReference>
<evidence type="ECO:0000313" key="13">
    <source>
        <dbReference type="EMBL" id="CAB0038187.1"/>
    </source>
</evidence>
<dbReference type="SMART" id="SM00280">
    <property type="entry name" value="KAZAL"/>
    <property type="match status" value="1"/>
</dbReference>
<organism evidence="13 14">
    <name type="scientific">Trichogramma brassicae</name>
    <dbReference type="NCBI Taxonomy" id="86971"/>
    <lineage>
        <taxon>Eukaryota</taxon>
        <taxon>Metazoa</taxon>
        <taxon>Ecdysozoa</taxon>
        <taxon>Arthropoda</taxon>
        <taxon>Hexapoda</taxon>
        <taxon>Insecta</taxon>
        <taxon>Pterygota</taxon>
        <taxon>Neoptera</taxon>
        <taxon>Endopterygota</taxon>
        <taxon>Hymenoptera</taxon>
        <taxon>Apocrita</taxon>
        <taxon>Proctotrupomorpha</taxon>
        <taxon>Chalcidoidea</taxon>
        <taxon>Trichogrammatidae</taxon>
        <taxon>Trichogramma</taxon>
    </lineage>
</organism>
<proteinExistence type="predicted"/>
<feature type="domain" description="Kazal-like" evidence="12">
    <location>
        <begin position="88"/>
        <end position="139"/>
    </location>
</feature>
<evidence type="ECO:0000256" key="6">
    <source>
        <dbReference type="ARBA" id="ARBA00023180"/>
    </source>
</evidence>
<dbReference type="PANTHER" id="PTHR13866:SF30">
    <property type="match status" value="1"/>
</dbReference>
<evidence type="ECO:0000259" key="11">
    <source>
        <dbReference type="PROSITE" id="PS51162"/>
    </source>
</evidence>
<dbReference type="CDD" id="cd00104">
    <property type="entry name" value="KAZAL_FS"/>
    <property type="match status" value="1"/>
</dbReference>
<feature type="chain" id="PRO_5026325226" description="Kazal-like domain-containing protein" evidence="10">
    <location>
        <begin position="27"/>
        <end position="429"/>
    </location>
</feature>
<dbReference type="PROSITE" id="PS51465">
    <property type="entry name" value="KAZAL_2"/>
    <property type="match status" value="1"/>
</dbReference>
<comment type="caution">
    <text evidence="8">Lacks conserved residue(s) required for the propagation of feature annotation.</text>
</comment>
<feature type="disulfide bond" evidence="8">
    <location>
        <begin position="361"/>
        <end position="368"/>
    </location>
</feature>
<dbReference type="AlphaFoldDB" id="A0A6H5IRF3"/>
<dbReference type="InterPro" id="IPR036857">
    <property type="entry name" value="Thyroglobulin_1_sf"/>
</dbReference>
<evidence type="ECO:0000259" key="12">
    <source>
        <dbReference type="PROSITE" id="PS51465"/>
    </source>
</evidence>
<dbReference type="OrthoDB" id="8875634at2759"/>
<keyword evidence="14" id="KW-1185">Reference proteome</keyword>
<dbReference type="Proteomes" id="UP000479190">
    <property type="component" value="Unassembled WGS sequence"/>
</dbReference>
<dbReference type="Gene3D" id="1.10.238.10">
    <property type="entry name" value="EF-hand"/>
    <property type="match status" value="1"/>
</dbReference>
<dbReference type="CDD" id="cd00191">
    <property type="entry name" value="TY"/>
    <property type="match status" value="1"/>
</dbReference>
<feature type="domain" description="Thyroglobulin type-1" evidence="11">
    <location>
        <begin position="332"/>
        <end position="390"/>
    </location>
</feature>
<dbReference type="InterPro" id="IPR019577">
    <property type="entry name" value="SPARC/Testican_Ca-bd-dom"/>
</dbReference>
<dbReference type="PROSITE" id="PS51162">
    <property type="entry name" value="THYROGLOBULIN_1_2"/>
    <property type="match status" value="1"/>
</dbReference>
<keyword evidence="7" id="KW-0357">Heparan sulfate</keyword>
<keyword evidence="6" id="KW-0325">Glycoprotein</keyword>
<sequence>MKLTRFYSILLYLGIVHTIFTSTVDAKHKFDGDFEFDEEDNSKANKKLDKKKWIHDPENDLCQPLKCKKSEICLLEDAATALCVSKKEFHKSRCQECPVQKPNFICGTDNRTYSSMCRLKYHNCIHHMSVRLNCTGFCPCKKSFSHSQSKKGSKELKMVTKKNLDYDSKLTPQDFNFENHHYRYLQYLRQSKIQKEHKIRNKFSTSTNSVGKWKKVHDDIDINSVNCRPSSNSIMANRLLDWFSVVMAETLQRRQHYKAKSGHFPSSCQTEVKWMFGHLDTNGDERISQMELFGLEHDQNEPCLKPFLDTCDLNEDSIITGSEWCSCFSKAERPCAAVRRRTSPEIAPNCDSQGYFRSIQCHKILQVCWCVDKHGIEYAGTRVRRSKPNCDSIIEKRNFNALRTNRVDLQDDEDDSQISEGSADYSADF</sequence>
<dbReference type="InterPro" id="IPR000716">
    <property type="entry name" value="Thyroglobulin_1"/>
</dbReference>
<dbReference type="PANTHER" id="PTHR13866">
    <property type="entry name" value="SPARC OSTEONECTIN"/>
    <property type="match status" value="1"/>
</dbReference>
<feature type="region of interest" description="Disordered" evidence="9">
    <location>
        <begin position="410"/>
        <end position="429"/>
    </location>
</feature>
<comment type="subcellular location">
    <subcellularLocation>
        <location evidence="1">Secreted</location>
    </subcellularLocation>
</comment>
<reference evidence="13 14" key="1">
    <citation type="submission" date="2020-02" db="EMBL/GenBank/DDBJ databases">
        <authorList>
            <person name="Ferguson B K."/>
        </authorList>
    </citation>
    <scope>NUCLEOTIDE SEQUENCE [LARGE SCALE GENOMIC DNA]</scope>
</reference>
<keyword evidence="2" id="KW-0964">Secreted</keyword>
<feature type="signal peptide" evidence="10">
    <location>
        <begin position="1"/>
        <end position="26"/>
    </location>
</feature>
<evidence type="ECO:0000256" key="3">
    <source>
        <dbReference type="ARBA" id="ARBA00022729"/>
    </source>
</evidence>
<evidence type="ECO:0000256" key="8">
    <source>
        <dbReference type="PROSITE-ProRule" id="PRU00500"/>
    </source>
</evidence>